<dbReference type="PROSITE" id="PS50833">
    <property type="entry name" value="BRIX"/>
    <property type="match status" value="1"/>
</dbReference>
<evidence type="ECO:0000313" key="2">
    <source>
        <dbReference type="EMBL" id="HEB48864.1"/>
    </source>
</evidence>
<reference evidence="2" key="1">
    <citation type="journal article" date="2020" name="mSystems">
        <title>Genome- and Community-Level Interaction Insights into Carbon Utilization and Element Cycling Functions of Hydrothermarchaeota in Hydrothermal Sediment.</title>
        <authorList>
            <person name="Zhou Z."/>
            <person name="Liu Y."/>
            <person name="Xu W."/>
            <person name="Pan J."/>
            <person name="Luo Z.H."/>
            <person name="Li M."/>
        </authorList>
    </citation>
    <scope>NUCLEOTIDE SEQUENCE [LARGE SCALE GENOMIC DNA]</scope>
    <source>
        <strain evidence="3">SpSt-1125</strain>
        <strain evidence="2">SpSt-25</strain>
    </source>
</reference>
<proteinExistence type="predicted"/>
<dbReference type="AlphaFoldDB" id="A0A7C1T6Z6"/>
<evidence type="ECO:0000259" key="1">
    <source>
        <dbReference type="PROSITE" id="PS50833"/>
    </source>
</evidence>
<dbReference type="Gene3D" id="3.40.50.10480">
    <property type="entry name" value="Probable brix-domain ribosomal biogenesis protein"/>
    <property type="match status" value="1"/>
</dbReference>
<feature type="domain" description="Brix" evidence="1">
    <location>
        <begin position="3"/>
        <end position="187"/>
    </location>
</feature>
<comment type="caution">
    <text evidence="2">The sequence shown here is derived from an EMBL/GenBank/DDBJ whole genome shotgun (WGS) entry which is preliminary data.</text>
</comment>
<evidence type="ECO:0000313" key="3">
    <source>
        <dbReference type="EMBL" id="HHP04610.1"/>
    </source>
</evidence>
<dbReference type="EMBL" id="DRZM01000089">
    <property type="protein sequence ID" value="HHP04610.1"/>
    <property type="molecule type" value="Genomic_DNA"/>
</dbReference>
<dbReference type="SUPFAM" id="SSF52954">
    <property type="entry name" value="Class II aaRS ABD-related"/>
    <property type="match status" value="1"/>
</dbReference>
<dbReference type="EMBL" id="DSKP01000125">
    <property type="protein sequence ID" value="HEB48864.1"/>
    <property type="molecule type" value="Genomic_DNA"/>
</dbReference>
<gene>
    <name evidence="3" type="ORF">ENM88_02515</name>
    <name evidence="2" type="ORF">ENP77_03620</name>
</gene>
<dbReference type="GO" id="GO:0006364">
    <property type="term" value="P:rRNA processing"/>
    <property type="evidence" value="ECO:0007669"/>
    <property type="project" value="InterPro"/>
</dbReference>
<dbReference type="GO" id="GO:0019843">
    <property type="term" value="F:rRNA binding"/>
    <property type="evidence" value="ECO:0007669"/>
    <property type="project" value="InterPro"/>
</dbReference>
<sequence>MVVELVVSTSRHPTPPVRRLARELSFALWSARRINRGSSNFQELVVLSRGLGARRLTLVDRGLHGNPGKLLFYDLSREEPALLLVIWLRGVVFPEKPRSIKKPVAPLFVASAGGYLDFAEELAVALNYSYIGEVGSSGMSLTGRRLLLVEPVNKRNLAYVLKFLEDSRDLGLKILVKRFATRLRSSSPDGS</sequence>
<accession>A0A7C1T6Z6</accession>
<protein>
    <recommendedName>
        <fullName evidence="1">Brix domain-containing protein</fullName>
    </recommendedName>
</protein>
<dbReference type="InterPro" id="IPR007109">
    <property type="entry name" value="Brix"/>
</dbReference>
<organism evidence="2">
    <name type="scientific">Thermofilum pendens</name>
    <dbReference type="NCBI Taxonomy" id="2269"/>
    <lineage>
        <taxon>Archaea</taxon>
        <taxon>Thermoproteota</taxon>
        <taxon>Thermoprotei</taxon>
        <taxon>Thermofilales</taxon>
        <taxon>Thermofilaceae</taxon>
        <taxon>Thermofilum</taxon>
    </lineage>
</organism>
<name>A0A7C1T6Z6_THEPE</name>